<evidence type="ECO:0000256" key="1">
    <source>
        <dbReference type="SAM" id="MobiDB-lite"/>
    </source>
</evidence>
<evidence type="ECO:0000256" key="2">
    <source>
        <dbReference type="SAM" id="Phobius"/>
    </source>
</evidence>
<dbReference type="EMBL" id="JANBVN010000011">
    <property type="protein sequence ID" value="KAJ9164579.1"/>
    <property type="molecule type" value="Genomic_DNA"/>
</dbReference>
<sequence length="374" mass="40467">MARTTNDPKCLQHARFASHLGRAHFDAIYWVLFVLVIFMLFAASWQYGRSIDDVANFTPGSPDHRRRMKRCMLVCGIYAAISVVAVVMEVFALMALQFCDGEDLMALYWSTWTVMQIGSLIAIFGVLLAVFHTIRGRKHPPWALALGTPVLVVAGLGHIIQGAVHKKVKSVRGRSSISRSGLRGRSEDRATTTTETLQAEDSEKDEAEYQYSAKLLGYAPDGATILQFCPSSSSPLNPLLSPSAQARIIGTNVNGQVIVAFRDGKATIAAKGCPDDGEKDKIPVLQNSPSAQSVRTEEPPLPRRTTPSIRLEEPLPRRTTPVPPSSTGSTTAVGSSSPADWTSPMPVTVARSDSPPSAGELSSAPHRTRDAMSE</sequence>
<proteinExistence type="predicted"/>
<feature type="compositionally biased region" description="Basic and acidic residues" evidence="1">
    <location>
        <begin position="273"/>
        <end position="282"/>
    </location>
</feature>
<keyword evidence="2" id="KW-0812">Transmembrane</keyword>
<accession>A0AA38S061</accession>
<evidence type="ECO:0000313" key="3">
    <source>
        <dbReference type="EMBL" id="KAJ9164579.1"/>
    </source>
</evidence>
<feature type="compositionally biased region" description="Polar residues" evidence="1">
    <location>
        <begin position="285"/>
        <end position="294"/>
    </location>
</feature>
<feature type="region of interest" description="Disordered" evidence="1">
    <location>
        <begin position="271"/>
        <end position="374"/>
    </location>
</feature>
<keyword evidence="2" id="KW-0472">Membrane</keyword>
<feature type="transmembrane region" description="Helical" evidence="2">
    <location>
        <begin position="142"/>
        <end position="160"/>
    </location>
</feature>
<keyword evidence="2" id="KW-1133">Transmembrane helix</keyword>
<evidence type="ECO:0000313" key="4">
    <source>
        <dbReference type="Proteomes" id="UP001174691"/>
    </source>
</evidence>
<organism evidence="3 4">
    <name type="scientific">Coniochaeta hoffmannii</name>
    <dbReference type="NCBI Taxonomy" id="91930"/>
    <lineage>
        <taxon>Eukaryota</taxon>
        <taxon>Fungi</taxon>
        <taxon>Dikarya</taxon>
        <taxon>Ascomycota</taxon>
        <taxon>Pezizomycotina</taxon>
        <taxon>Sordariomycetes</taxon>
        <taxon>Sordariomycetidae</taxon>
        <taxon>Coniochaetales</taxon>
        <taxon>Coniochaetaceae</taxon>
        <taxon>Coniochaeta</taxon>
    </lineage>
</organism>
<feature type="transmembrane region" description="Helical" evidence="2">
    <location>
        <begin position="71"/>
        <end position="94"/>
    </location>
</feature>
<feature type="compositionally biased region" description="Low complexity" evidence="1">
    <location>
        <begin position="317"/>
        <end position="339"/>
    </location>
</feature>
<name>A0AA38S061_9PEZI</name>
<feature type="transmembrane region" description="Helical" evidence="2">
    <location>
        <begin position="106"/>
        <end position="130"/>
    </location>
</feature>
<keyword evidence="4" id="KW-1185">Reference proteome</keyword>
<protein>
    <submittedName>
        <fullName evidence="3">Uncharacterized protein</fullName>
    </submittedName>
</protein>
<dbReference type="Proteomes" id="UP001174691">
    <property type="component" value="Unassembled WGS sequence"/>
</dbReference>
<comment type="caution">
    <text evidence="3">The sequence shown here is derived from an EMBL/GenBank/DDBJ whole genome shotgun (WGS) entry which is preliminary data.</text>
</comment>
<feature type="region of interest" description="Disordered" evidence="1">
    <location>
        <begin position="175"/>
        <end position="205"/>
    </location>
</feature>
<feature type="transmembrane region" description="Helical" evidence="2">
    <location>
        <begin position="27"/>
        <end position="45"/>
    </location>
</feature>
<dbReference type="AlphaFoldDB" id="A0AA38S061"/>
<gene>
    <name evidence="3" type="ORF">NKR19_g1260</name>
</gene>
<reference evidence="3" key="1">
    <citation type="submission" date="2022-07" db="EMBL/GenBank/DDBJ databases">
        <title>Fungi with potential for degradation of polypropylene.</title>
        <authorList>
            <person name="Gostincar C."/>
        </authorList>
    </citation>
    <scope>NUCLEOTIDE SEQUENCE</scope>
    <source>
        <strain evidence="3">EXF-13287</strain>
    </source>
</reference>